<dbReference type="OrthoDB" id="9804920at2"/>
<organism evidence="1 2">
    <name type="scientific">Pseudochrobactrum asaccharolyticum</name>
    <dbReference type="NCBI Taxonomy" id="354351"/>
    <lineage>
        <taxon>Bacteria</taxon>
        <taxon>Pseudomonadati</taxon>
        <taxon>Pseudomonadota</taxon>
        <taxon>Alphaproteobacteria</taxon>
        <taxon>Hyphomicrobiales</taxon>
        <taxon>Brucellaceae</taxon>
        <taxon>Pseudochrobactrum</taxon>
    </lineage>
</organism>
<dbReference type="Gene3D" id="3.20.20.140">
    <property type="entry name" value="Metal-dependent hydrolases"/>
    <property type="match status" value="1"/>
</dbReference>
<keyword evidence="2" id="KW-1185">Reference proteome</keyword>
<comment type="caution">
    <text evidence="1">The sequence shown here is derived from an EMBL/GenBank/DDBJ whole genome shotgun (WGS) entry which is preliminary data.</text>
</comment>
<name>A0A366E232_9HYPH</name>
<dbReference type="SUPFAM" id="SSF51556">
    <property type="entry name" value="Metallo-dependent hydrolases"/>
    <property type="match status" value="1"/>
</dbReference>
<dbReference type="InterPro" id="IPR032466">
    <property type="entry name" value="Metal_Hydrolase"/>
</dbReference>
<dbReference type="PANTHER" id="PTHR10443:SF12">
    <property type="entry name" value="DIPEPTIDASE"/>
    <property type="match status" value="1"/>
</dbReference>
<dbReference type="CDD" id="cd01301">
    <property type="entry name" value="rDP_like"/>
    <property type="match status" value="1"/>
</dbReference>
<dbReference type="Pfam" id="PF01244">
    <property type="entry name" value="Peptidase_M19"/>
    <property type="match status" value="1"/>
</dbReference>
<dbReference type="PROSITE" id="PS51365">
    <property type="entry name" value="RENAL_DIPEPTIDASE_2"/>
    <property type="match status" value="1"/>
</dbReference>
<dbReference type="AlphaFoldDB" id="A0A366E232"/>
<dbReference type="EMBL" id="QNRH01000003">
    <property type="protein sequence ID" value="RBO95859.1"/>
    <property type="molecule type" value="Genomic_DNA"/>
</dbReference>
<protein>
    <submittedName>
        <fullName evidence="1">Dipeptidase AC</fullName>
    </submittedName>
</protein>
<reference evidence="1 2" key="1">
    <citation type="submission" date="2018-06" db="EMBL/GenBank/DDBJ databases">
        <title>Genomic Encyclopedia of Type Strains, Phase IV (KMG-IV): sequencing the most valuable type-strain genomes for metagenomic binning, comparative biology and taxonomic classification.</title>
        <authorList>
            <person name="Goeker M."/>
        </authorList>
    </citation>
    <scope>NUCLEOTIDE SEQUENCE [LARGE SCALE GENOMIC DNA]</scope>
    <source>
        <strain evidence="1 2">DSM 25619</strain>
    </source>
</reference>
<evidence type="ECO:0000313" key="1">
    <source>
        <dbReference type="EMBL" id="RBO95859.1"/>
    </source>
</evidence>
<dbReference type="RefSeq" id="WP_113944369.1">
    <property type="nucleotide sequence ID" value="NZ_JBHEEG010000004.1"/>
</dbReference>
<accession>A0A366E232</accession>
<gene>
    <name evidence="1" type="ORF">DFR47_103423</name>
</gene>
<dbReference type="GO" id="GO:0070573">
    <property type="term" value="F:metallodipeptidase activity"/>
    <property type="evidence" value="ECO:0007669"/>
    <property type="project" value="InterPro"/>
</dbReference>
<proteinExistence type="predicted"/>
<dbReference type="GO" id="GO:0006508">
    <property type="term" value="P:proteolysis"/>
    <property type="evidence" value="ECO:0007669"/>
    <property type="project" value="InterPro"/>
</dbReference>
<dbReference type="InterPro" id="IPR008257">
    <property type="entry name" value="Pept_M19"/>
</dbReference>
<dbReference type="Proteomes" id="UP000252893">
    <property type="component" value="Unassembled WGS sequence"/>
</dbReference>
<sequence length="349" mass="37695">MSSSSSADNFTPVFDGHNDVLLRLWASTEANPVDRFINGEQVGHIDLPRAKKGGLAGGLCAIYVPSPSMEKDANGDYPTPEHGEALRITLGMAALLAKIEAKSNGGLKICRDADDIRTAMADGAFASVLHIEGAEAISADLDELYVLHQAGLRTLGPVWSRPNIFAYGVPFRFPSTPDIGPGLTDAGKALIRACNELKIMVDLSHMNEKGFWDIAAISDAPLVASHSNVHTLCTHSRNVTEKQMDAIKETGGLMGINFGVSFLREDGQKVTATPLSEMVRHIDYIINRIGVDHVALGSDFDGTTIPDTLASAADLQLLIAELRKAGYDQDTIDKIAYKNWIRVLEKTWA</sequence>
<evidence type="ECO:0000313" key="2">
    <source>
        <dbReference type="Proteomes" id="UP000252893"/>
    </source>
</evidence>
<dbReference type="PANTHER" id="PTHR10443">
    <property type="entry name" value="MICROSOMAL DIPEPTIDASE"/>
    <property type="match status" value="1"/>
</dbReference>